<feature type="region of interest" description="Disordered" evidence="1">
    <location>
        <begin position="33"/>
        <end position="60"/>
    </location>
</feature>
<feature type="compositionally biased region" description="Acidic residues" evidence="1">
    <location>
        <begin position="38"/>
        <end position="60"/>
    </location>
</feature>
<feature type="domain" description="Flp pilus assembly protein RcpC/CpaB" evidence="3">
    <location>
        <begin position="65"/>
        <end position="158"/>
    </location>
</feature>
<evidence type="ECO:0000256" key="1">
    <source>
        <dbReference type="SAM" id="MobiDB-lite"/>
    </source>
</evidence>
<dbReference type="NCBIfam" id="TIGR03177">
    <property type="entry name" value="pilus_cpaB"/>
    <property type="match status" value="1"/>
</dbReference>
<dbReference type="Pfam" id="PF16976">
    <property type="entry name" value="RcpC"/>
    <property type="match status" value="1"/>
</dbReference>
<dbReference type="EMBL" id="BMEL01000003">
    <property type="protein sequence ID" value="GGF23906.1"/>
    <property type="molecule type" value="Genomic_DNA"/>
</dbReference>
<protein>
    <recommendedName>
        <fullName evidence="3">Flp pilus assembly protein RcpC/CpaB domain-containing protein</fullName>
    </recommendedName>
</protein>
<comment type="caution">
    <text evidence="4">The sequence shown here is derived from an EMBL/GenBank/DDBJ whole genome shotgun (WGS) entry which is preliminary data.</text>
</comment>
<evidence type="ECO:0000256" key="2">
    <source>
        <dbReference type="SAM" id="Phobius"/>
    </source>
</evidence>
<evidence type="ECO:0000313" key="4">
    <source>
        <dbReference type="EMBL" id="GGF23906.1"/>
    </source>
</evidence>
<keyword evidence="5" id="KW-1185">Reference proteome</keyword>
<dbReference type="AlphaFoldDB" id="A0A917EW65"/>
<dbReference type="Proteomes" id="UP000660110">
    <property type="component" value="Unassembled WGS sequence"/>
</dbReference>
<dbReference type="InterPro" id="IPR031571">
    <property type="entry name" value="RcpC_dom"/>
</dbReference>
<keyword evidence="2" id="KW-0472">Membrane</keyword>
<reference evidence="4" key="2">
    <citation type="submission" date="2020-09" db="EMBL/GenBank/DDBJ databases">
        <authorList>
            <person name="Sun Q."/>
            <person name="Zhou Y."/>
        </authorList>
    </citation>
    <scope>NUCLEOTIDE SEQUENCE</scope>
    <source>
        <strain evidence="4">CGMCC 1.12153</strain>
    </source>
</reference>
<accession>A0A917EW65</accession>
<proteinExistence type="predicted"/>
<gene>
    <name evidence="4" type="ORF">GCM10010954_23500</name>
</gene>
<name>A0A917EW65_HALAA</name>
<feature type="transmembrane region" description="Helical" evidence="2">
    <location>
        <begin position="6"/>
        <end position="25"/>
    </location>
</feature>
<organism evidence="4 5">
    <name type="scientific">Halobacillus andaensis</name>
    <dbReference type="NCBI Taxonomy" id="1176239"/>
    <lineage>
        <taxon>Bacteria</taxon>
        <taxon>Bacillati</taxon>
        <taxon>Bacillota</taxon>
        <taxon>Bacilli</taxon>
        <taxon>Bacillales</taxon>
        <taxon>Bacillaceae</taxon>
        <taxon>Halobacillus</taxon>
    </lineage>
</organism>
<dbReference type="InterPro" id="IPR017592">
    <property type="entry name" value="Pilus_assmbl_Flp-typ_CpaB"/>
</dbReference>
<dbReference type="RefSeq" id="WP_188377717.1">
    <property type="nucleotide sequence ID" value="NZ_BMEL01000003.1"/>
</dbReference>
<evidence type="ECO:0000313" key="5">
    <source>
        <dbReference type="Proteomes" id="UP000660110"/>
    </source>
</evidence>
<evidence type="ECO:0000259" key="3">
    <source>
        <dbReference type="Pfam" id="PF16976"/>
    </source>
</evidence>
<reference evidence="4" key="1">
    <citation type="journal article" date="2014" name="Int. J. Syst. Evol. Microbiol.">
        <title>Complete genome sequence of Corynebacterium casei LMG S-19264T (=DSM 44701T), isolated from a smear-ripened cheese.</title>
        <authorList>
            <consortium name="US DOE Joint Genome Institute (JGI-PGF)"/>
            <person name="Walter F."/>
            <person name="Albersmeier A."/>
            <person name="Kalinowski J."/>
            <person name="Ruckert C."/>
        </authorList>
    </citation>
    <scope>NUCLEOTIDE SEQUENCE</scope>
    <source>
        <strain evidence="4">CGMCC 1.12153</strain>
    </source>
</reference>
<keyword evidence="2" id="KW-0812">Transmembrane</keyword>
<keyword evidence="2" id="KW-1133">Transmembrane helix</keyword>
<sequence>MKTKKLWIWSLVFGLFATGALYFYLQDVQQSNQPVNASEDEKEEPEEEPEEELESEEEYANDLEEIEEGKRAMTVEVTDPQGVAGFVEAGSYIDVVASLVAPEEGEKEQHDAGSIVLQNVKVLAIGHAADAEEERDRYQMITVEVTPKEGLALGFASKYELYMMLRAEGDDKKEEKHLHIHEDELHEGVFIK</sequence>